<reference evidence="4" key="1">
    <citation type="journal article" date="2019" name="Int. J. Syst. Evol. Microbiol.">
        <title>The Global Catalogue of Microorganisms (GCM) 10K type strain sequencing project: providing services to taxonomists for standard genome sequencing and annotation.</title>
        <authorList>
            <consortium name="The Broad Institute Genomics Platform"/>
            <consortium name="The Broad Institute Genome Sequencing Center for Infectious Disease"/>
            <person name="Wu L."/>
            <person name="Ma J."/>
        </authorList>
    </citation>
    <scope>NUCLEOTIDE SEQUENCE [LARGE SCALE GENOMIC DNA]</scope>
    <source>
        <strain evidence="4">TBRC 5781</strain>
    </source>
</reference>
<protein>
    <submittedName>
        <fullName evidence="3">Uncharacterized protein</fullName>
    </submittedName>
</protein>
<dbReference type="RefSeq" id="WP_247259179.1">
    <property type="nucleotide sequence ID" value="NZ_JALJQZ010000001.1"/>
</dbReference>
<feature type="region of interest" description="Disordered" evidence="1">
    <location>
        <begin position="28"/>
        <end position="113"/>
    </location>
</feature>
<comment type="caution">
    <text evidence="3">The sequence shown here is derived from an EMBL/GenBank/DDBJ whole genome shotgun (WGS) entry which is preliminary data.</text>
</comment>
<feature type="compositionally biased region" description="Low complexity" evidence="1">
    <location>
        <begin position="46"/>
        <end position="61"/>
    </location>
</feature>
<feature type="signal peptide" evidence="2">
    <location>
        <begin position="1"/>
        <end position="32"/>
    </location>
</feature>
<gene>
    <name evidence="3" type="ORF">ACFOVS_12415</name>
</gene>
<evidence type="ECO:0000256" key="2">
    <source>
        <dbReference type="SAM" id="SignalP"/>
    </source>
</evidence>
<dbReference type="Proteomes" id="UP001595697">
    <property type="component" value="Unassembled WGS sequence"/>
</dbReference>
<evidence type="ECO:0000256" key="1">
    <source>
        <dbReference type="SAM" id="MobiDB-lite"/>
    </source>
</evidence>
<keyword evidence="2" id="KW-0732">Signal</keyword>
<proteinExistence type="predicted"/>
<dbReference type="EMBL" id="JBHSBD010000052">
    <property type="protein sequence ID" value="MFC3968920.1"/>
    <property type="molecule type" value="Genomic_DNA"/>
</dbReference>
<evidence type="ECO:0000313" key="4">
    <source>
        <dbReference type="Proteomes" id="UP001595697"/>
    </source>
</evidence>
<organism evidence="3 4">
    <name type="scientific">Rhizobium lemnae</name>
    <dbReference type="NCBI Taxonomy" id="1214924"/>
    <lineage>
        <taxon>Bacteria</taxon>
        <taxon>Pseudomonadati</taxon>
        <taxon>Pseudomonadota</taxon>
        <taxon>Alphaproteobacteria</taxon>
        <taxon>Hyphomicrobiales</taxon>
        <taxon>Rhizobiaceae</taxon>
        <taxon>Rhizobium/Agrobacterium group</taxon>
        <taxon>Rhizobium</taxon>
    </lineage>
</organism>
<name>A0ABV8EAD7_9HYPH</name>
<keyword evidence="4" id="KW-1185">Reference proteome</keyword>
<evidence type="ECO:0000313" key="3">
    <source>
        <dbReference type="EMBL" id="MFC3968920.1"/>
    </source>
</evidence>
<feature type="chain" id="PRO_5047460325" evidence="2">
    <location>
        <begin position="33"/>
        <end position="113"/>
    </location>
</feature>
<sequence>MEPTQKSRASLRRIFMVAATAAMFASPAGSFAQTPSGTTNCQVPPQQQSQNGQAANGQSANEDASSQSLSGSLADCNGVLKPPATGDQQLVEPAPKTGNMPVIRPGKSLEYPP</sequence>
<feature type="compositionally biased region" description="Polar residues" evidence="1">
    <location>
        <begin position="62"/>
        <end position="71"/>
    </location>
</feature>
<accession>A0ABV8EAD7</accession>
<feature type="compositionally biased region" description="Polar residues" evidence="1">
    <location>
        <begin position="31"/>
        <end position="45"/>
    </location>
</feature>